<evidence type="ECO:0000313" key="4">
    <source>
        <dbReference type="Proteomes" id="UP000645555"/>
    </source>
</evidence>
<organism evidence="3 4">
    <name type="scientific">Streptomyces fructofermentans</name>
    <dbReference type="NCBI Taxonomy" id="152141"/>
    <lineage>
        <taxon>Bacteria</taxon>
        <taxon>Bacillati</taxon>
        <taxon>Actinomycetota</taxon>
        <taxon>Actinomycetes</taxon>
        <taxon>Kitasatosporales</taxon>
        <taxon>Streptomycetaceae</taxon>
        <taxon>Streptomyces</taxon>
    </lineage>
</organism>
<reference evidence="3" key="2">
    <citation type="submission" date="2020-09" db="EMBL/GenBank/DDBJ databases">
        <authorList>
            <person name="Sun Q."/>
            <person name="Ohkuma M."/>
        </authorList>
    </citation>
    <scope>NUCLEOTIDE SEQUENCE</scope>
    <source>
        <strain evidence="3">JCM 4956</strain>
    </source>
</reference>
<keyword evidence="2" id="KW-0472">Membrane</keyword>
<dbReference type="AlphaFoldDB" id="A0A918NN92"/>
<comment type="caution">
    <text evidence="3">The sequence shown here is derived from an EMBL/GenBank/DDBJ whole genome shotgun (WGS) entry which is preliminary data.</text>
</comment>
<evidence type="ECO:0000256" key="2">
    <source>
        <dbReference type="SAM" id="Phobius"/>
    </source>
</evidence>
<keyword evidence="2" id="KW-0812">Transmembrane</keyword>
<evidence type="ECO:0000256" key="1">
    <source>
        <dbReference type="SAM" id="MobiDB-lite"/>
    </source>
</evidence>
<keyword evidence="2" id="KW-1133">Transmembrane helix</keyword>
<dbReference type="EMBL" id="BMWD01000024">
    <property type="protein sequence ID" value="GGX82886.1"/>
    <property type="molecule type" value="Genomic_DNA"/>
</dbReference>
<sequence length="360" mass="38505">MKGGVKRVRELMPPDPQAGFGRDGTLPDRAERELTALLGTAESTTPRVRAGMSRRRVLLAGGVVASVTALAASGELGRLSGSDGGEAQARATPPVLALDPIGGRSSEEVLTQLADKVRQLAPESVQGPYLYSKSWGWALNSAGDVPGGVANAAVPTVTEQWIRASDGAGRERQMHGRPYFPDPDQERDARKAGLIDGKGIRDKTYGSGHFAPDPEWQALLPFSTEPDRLLVQLKQVNWEGGRVIWGVSAMLDATRRASRGVVAPQLRAAALVVLAKRTDVRVSRTTTWLGHQVLAITQETRHRAATFRDSLLIDPTTGDRVGSEEALLGDPLALRIAVPGTLSVNEILSRGTVQDTKARV</sequence>
<feature type="transmembrane region" description="Helical" evidence="2">
    <location>
        <begin position="57"/>
        <end position="74"/>
    </location>
</feature>
<feature type="region of interest" description="Disordered" evidence="1">
    <location>
        <begin position="1"/>
        <end position="29"/>
    </location>
</feature>
<gene>
    <name evidence="3" type="ORF">GCM10010515_58170</name>
</gene>
<name>A0A918NN92_9ACTN</name>
<accession>A0A918NN92</accession>
<feature type="region of interest" description="Disordered" evidence="1">
    <location>
        <begin position="166"/>
        <end position="187"/>
    </location>
</feature>
<evidence type="ECO:0000313" key="3">
    <source>
        <dbReference type="EMBL" id="GGX82886.1"/>
    </source>
</evidence>
<protein>
    <submittedName>
        <fullName evidence="3">Uncharacterized protein</fullName>
    </submittedName>
</protein>
<dbReference type="Proteomes" id="UP000645555">
    <property type="component" value="Unassembled WGS sequence"/>
</dbReference>
<proteinExistence type="predicted"/>
<reference evidence="3" key="1">
    <citation type="journal article" date="2014" name="Int. J. Syst. Evol. Microbiol.">
        <title>Complete genome sequence of Corynebacterium casei LMG S-19264T (=DSM 44701T), isolated from a smear-ripened cheese.</title>
        <authorList>
            <consortium name="US DOE Joint Genome Institute (JGI-PGF)"/>
            <person name="Walter F."/>
            <person name="Albersmeier A."/>
            <person name="Kalinowski J."/>
            <person name="Ruckert C."/>
        </authorList>
    </citation>
    <scope>NUCLEOTIDE SEQUENCE</scope>
    <source>
        <strain evidence="3">JCM 4956</strain>
    </source>
</reference>
<keyword evidence="4" id="KW-1185">Reference proteome</keyword>